<sequence>MGEYRQIRCYQCQKPLTHDEIGLFRRLVNRGAQECLCLECLARAYGVTQEQLRKKIKFFKELGCCLF</sequence>
<dbReference type="RefSeq" id="WP_158353245.1">
    <property type="nucleotide sequence ID" value="NZ_JAHQCX010000016.1"/>
</dbReference>
<evidence type="ECO:0000313" key="1">
    <source>
        <dbReference type="EMBL" id="MBU9728113.1"/>
    </source>
</evidence>
<dbReference type="Proteomes" id="UP001314681">
    <property type="component" value="Unassembled WGS sequence"/>
</dbReference>
<comment type="caution">
    <text evidence="1">The sequence shown here is derived from an EMBL/GenBank/DDBJ whole genome shotgun (WGS) entry which is preliminary data.</text>
</comment>
<gene>
    <name evidence="1" type="ORF">KTH90_19065</name>
</gene>
<reference evidence="1 2" key="1">
    <citation type="submission" date="2021-06" db="EMBL/GenBank/DDBJ databases">
        <title>Description of novel taxa of the family Lachnospiraceae.</title>
        <authorList>
            <person name="Chaplin A.V."/>
            <person name="Sokolova S.R."/>
            <person name="Pikina A.P."/>
            <person name="Korzhanova M."/>
            <person name="Belova V."/>
            <person name="Korostin D."/>
            <person name="Efimov B.A."/>
        </authorList>
    </citation>
    <scope>NUCLEOTIDE SEQUENCE [LARGE SCALE GENOMIC DNA]</scope>
    <source>
        <strain evidence="1 2">ASD4241</strain>
    </source>
</reference>
<accession>A0ABS6KC95</accession>
<protein>
    <submittedName>
        <fullName evidence="1">Uncharacterized protein</fullName>
    </submittedName>
</protein>
<evidence type="ECO:0000313" key="2">
    <source>
        <dbReference type="Proteomes" id="UP001314681"/>
    </source>
</evidence>
<organism evidence="1 2">
    <name type="scientific">Diplocloster modestus</name>
    <dbReference type="NCBI Taxonomy" id="2850322"/>
    <lineage>
        <taxon>Bacteria</taxon>
        <taxon>Bacillati</taxon>
        <taxon>Bacillota</taxon>
        <taxon>Clostridia</taxon>
        <taxon>Lachnospirales</taxon>
        <taxon>Lachnospiraceae</taxon>
        <taxon>Diplocloster</taxon>
    </lineage>
</organism>
<dbReference type="EMBL" id="JAHQCX010000016">
    <property type="protein sequence ID" value="MBU9728113.1"/>
    <property type="molecule type" value="Genomic_DNA"/>
</dbReference>
<keyword evidence="2" id="KW-1185">Reference proteome</keyword>
<proteinExistence type="predicted"/>
<name>A0ABS6KC95_9FIRM</name>